<feature type="transmembrane region" description="Helical" evidence="1">
    <location>
        <begin position="447"/>
        <end position="465"/>
    </location>
</feature>
<dbReference type="EMBL" id="CP063088">
    <property type="protein sequence ID" value="QOQ99340.1"/>
    <property type="molecule type" value="Genomic_DNA"/>
</dbReference>
<feature type="transmembrane region" description="Helical" evidence="1">
    <location>
        <begin position="514"/>
        <end position="532"/>
    </location>
</feature>
<name>A0A7M1MF49_CAMLA</name>
<organism evidence="2 3">
    <name type="scientific">Campylobacter lari</name>
    <dbReference type="NCBI Taxonomy" id="201"/>
    <lineage>
        <taxon>Bacteria</taxon>
        <taxon>Pseudomonadati</taxon>
        <taxon>Campylobacterota</taxon>
        <taxon>Epsilonproteobacteria</taxon>
        <taxon>Campylobacterales</taxon>
        <taxon>Campylobacteraceae</taxon>
        <taxon>Campylobacter</taxon>
    </lineage>
</organism>
<dbReference type="Proteomes" id="UP000594890">
    <property type="component" value="Chromosome"/>
</dbReference>
<keyword evidence="1" id="KW-1133">Transmembrane helix</keyword>
<keyword evidence="1" id="KW-0812">Transmembrane</keyword>
<feature type="transmembrane region" description="Helical" evidence="1">
    <location>
        <begin position="547"/>
        <end position="567"/>
    </location>
</feature>
<dbReference type="AlphaFoldDB" id="A0A7M1MF49"/>
<proteinExistence type="predicted"/>
<feature type="transmembrane region" description="Helical" evidence="1">
    <location>
        <begin position="485"/>
        <end position="507"/>
    </location>
</feature>
<gene>
    <name evidence="2" type="ORF">HW242_06455</name>
</gene>
<accession>A0A7M1MF49</accession>
<feature type="transmembrane region" description="Helical" evidence="1">
    <location>
        <begin position="418"/>
        <end position="435"/>
    </location>
</feature>
<evidence type="ECO:0008006" key="4">
    <source>
        <dbReference type="Google" id="ProtNLM"/>
    </source>
</evidence>
<protein>
    <recommendedName>
        <fullName evidence="4">Pentapeptide repeat-containing protein</fullName>
    </recommendedName>
</protein>
<feature type="transmembrane region" description="Helical" evidence="1">
    <location>
        <begin position="698"/>
        <end position="717"/>
    </location>
</feature>
<sequence>MIEETLEKIPNILEKYSEKTHQNGKNEVDEDKIKDDLSKILKIKKDNIYTPSDIKKLKEIKKIKETLELIELIEPIELKKENFRQKDELFFGDEEWYLICGKKDSKIGIFLSYDKIKDIPCNFIFKNCNVNLCINKPGDVEKNNVTIIKNHLYFYDCVIDRYETRIESNIFEKSLSFFQCKFTNKILIHNNIFLSHLVFLDCHNGQGKKIKFLSLQENTFERHLFIKNCIIEDIKLWKNKIEDRCYFVDSEFGNKEITKLEFSNIHFKDNAYFNNSKFYSYADFHECEFEKIACFYGVTFDKVPNFSACYFKEQKAVNLTNLNIDKFDFKSIENYIEDNYQDETYKSGQETTEEQYSNNCKLKCVKHLKDSFRVIKDVLISQNNILEAQEWHKLELYTKEKEFHMRLNFEERKIHANIFNNILIWFNCVLLNVYRNTSDHHSNLLKILHFTMSMICVYGFFLYFILEIYVNIEFIFYKKFYNLKIVYLVYIFLIILLLFLLSIVMFLYKNKKSIFIKSILFLAIFLILYCIYENNLKYFGIIYFEEYYFYFSCYILGIYVCYIIFNIENKIINFLLKIILYCIFLFIFIINSSFINPFVGVFSSEKIYESKIEKAIQDLNSSSILNLAKISHKDFNLSWHYQDVSFVELDAAKKLIIENKDNILDLKEQNLTIATEFLGKKYTEISKAIKQDKITSNVIKSTSVLYSIILLLCIFSLQKTARKNSIVPS</sequence>
<feature type="transmembrane region" description="Helical" evidence="1">
    <location>
        <begin position="574"/>
        <end position="595"/>
    </location>
</feature>
<reference evidence="2 3" key="1">
    <citation type="submission" date="2020-10" db="EMBL/GenBank/DDBJ databases">
        <title>Campylobacter and Helicobacter PacBio genomes.</title>
        <authorList>
            <person name="Lane C."/>
        </authorList>
    </citation>
    <scope>NUCLEOTIDE SEQUENCE [LARGE SCALE GENOMIC DNA]</scope>
    <source>
        <strain evidence="2 3">2014D-0218</strain>
    </source>
</reference>
<evidence type="ECO:0000256" key="1">
    <source>
        <dbReference type="SAM" id="Phobius"/>
    </source>
</evidence>
<keyword evidence="1" id="KW-0472">Membrane</keyword>
<evidence type="ECO:0000313" key="3">
    <source>
        <dbReference type="Proteomes" id="UP000594890"/>
    </source>
</evidence>
<evidence type="ECO:0000313" key="2">
    <source>
        <dbReference type="EMBL" id="QOQ99340.1"/>
    </source>
</evidence>